<dbReference type="RefSeq" id="WP_118874572.1">
    <property type="nucleotide sequence ID" value="NZ_QWEI01000001.1"/>
</dbReference>
<gene>
    <name evidence="1" type="ORF">D1B33_01560</name>
</gene>
<accession>A0A396SD57</accession>
<proteinExistence type="predicted"/>
<evidence type="ECO:0000313" key="2">
    <source>
        <dbReference type="Proteomes" id="UP000265692"/>
    </source>
</evidence>
<comment type="caution">
    <text evidence="1">The sequence shown here is derived from an EMBL/GenBank/DDBJ whole genome shotgun (WGS) entry which is preliminary data.</text>
</comment>
<evidence type="ECO:0000313" key="1">
    <source>
        <dbReference type="EMBL" id="RHW39560.1"/>
    </source>
</evidence>
<dbReference type="InterPro" id="IPR029465">
    <property type="entry name" value="ATPgrasp_TupA"/>
</dbReference>
<reference evidence="1 2" key="1">
    <citation type="submission" date="2018-08" db="EMBL/GenBank/DDBJ databases">
        <title>Lysinibacillus sp. YLB-03 draft genome sequence.</title>
        <authorList>
            <person name="Yu L."/>
        </authorList>
    </citation>
    <scope>NUCLEOTIDE SEQUENCE [LARGE SCALE GENOMIC DNA]</scope>
    <source>
        <strain evidence="1 2">YLB-03</strain>
    </source>
</reference>
<dbReference type="Proteomes" id="UP000265692">
    <property type="component" value="Unassembled WGS sequence"/>
</dbReference>
<dbReference type="OrthoDB" id="9791827at2"/>
<keyword evidence="2" id="KW-1185">Reference proteome</keyword>
<dbReference type="AlphaFoldDB" id="A0A396SD57"/>
<name>A0A396SD57_9BACL</name>
<dbReference type="EMBL" id="QWEI01000001">
    <property type="protein sequence ID" value="RHW39560.1"/>
    <property type="molecule type" value="Genomic_DNA"/>
</dbReference>
<protein>
    <submittedName>
        <fullName evidence="1">Carbonic anhydrase</fullName>
    </submittedName>
</protein>
<dbReference type="Pfam" id="PF14305">
    <property type="entry name" value="ATPgrasp_TupA"/>
    <property type="match status" value="1"/>
</dbReference>
<sequence>MNYKKLIPSQDLRFKLLKLTDFLPDKLMVQLQYRIATGRKLSLKKPVRFTEKLQWYKLYYRHPLMTQCADKYEVRNYLIKKGYVDILVPLYGAYDTAEEIDFSKLPERFVLKTTNGSHTNILCEDKSKLDKELTRKTLNKWLNAWDGKVGREWAYYGVKPKIICEKYLEKDRNDDLVDYKFFCFNGEPFYLYVIIERNLEGGLKLGIYDINFNKLPYKRSEIKGFNSDVPKPKNFDKMIQIARDLSKDFPHVRVDLYNIDGHIVFGELTFYDGSGYQGYTPDEFDFMLGEKFRLP</sequence>
<organism evidence="1 2">
    <name type="scientific">Ureibacillus yapensis</name>
    <dbReference type="NCBI Taxonomy" id="2304605"/>
    <lineage>
        <taxon>Bacteria</taxon>
        <taxon>Bacillati</taxon>
        <taxon>Bacillota</taxon>
        <taxon>Bacilli</taxon>
        <taxon>Bacillales</taxon>
        <taxon>Caryophanaceae</taxon>
        <taxon>Ureibacillus</taxon>
    </lineage>
</organism>